<feature type="binding site" evidence="7">
    <location>
        <position position="94"/>
    </location>
    <ligand>
        <name>ATP</name>
        <dbReference type="ChEBI" id="CHEBI:30616"/>
    </ligand>
</feature>
<evidence type="ECO:0000256" key="7">
    <source>
        <dbReference type="HAMAP-Rule" id="MF_00558"/>
    </source>
</evidence>
<keyword evidence="2 7" id="KW-0816">Tricarboxylic acid cycle</keyword>
<dbReference type="GO" id="GO:0004776">
    <property type="term" value="F:succinate-CoA ligase (GDP-forming) activity"/>
    <property type="evidence" value="ECO:0007669"/>
    <property type="project" value="RHEA"/>
</dbReference>
<dbReference type="PANTHER" id="PTHR11815:SF10">
    <property type="entry name" value="SUCCINATE--COA LIGASE [GDP-FORMING] SUBUNIT BETA, MITOCHONDRIAL"/>
    <property type="match status" value="1"/>
</dbReference>
<dbReference type="NCBIfam" id="NF001913">
    <property type="entry name" value="PRK00696.1"/>
    <property type="match status" value="1"/>
</dbReference>
<evidence type="ECO:0000313" key="11">
    <source>
        <dbReference type="Proteomes" id="UP000055060"/>
    </source>
</evidence>
<dbReference type="AlphaFoldDB" id="A0A0S7BMP3"/>
<dbReference type="SUPFAM" id="SSF52210">
    <property type="entry name" value="Succinyl-CoA synthetase domains"/>
    <property type="match status" value="1"/>
</dbReference>
<comment type="caution">
    <text evidence="7">Lacks conserved residue(s) required for the propagation of feature annotation.</text>
</comment>
<dbReference type="FunFam" id="3.30.1490.20:FF:000014">
    <property type="entry name" value="Succinate--CoA ligase [ADP-forming] subunit beta"/>
    <property type="match status" value="1"/>
</dbReference>
<name>A0A0S7BMP3_9CHLR</name>
<dbReference type="InterPro" id="IPR011761">
    <property type="entry name" value="ATP-grasp"/>
</dbReference>
<feature type="binding site" evidence="7">
    <location>
        <position position="256"/>
    </location>
    <ligand>
        <name>substrate</name>
        <note>ligand shared with subunit alpha</note>
    </ligand>
</feature>
<feature type="binding site" evidence="7">
    <location>
        <begin position="52"/>
        <end position="54"/>
    </location>
    <ligand>
        <name>ATP</name>
        <dbReference type="ChEBI" id="CHEBI:30616"/>
    </ligand>
</feature>
<dbReference type="HAMAP" id="MF_00558">
    <property type="entry name" value="Succ_CoA_beta"/>
    <property type="match status" value="1"/>
</dbReference>
<dbReference type="InterPro" id="IPR013815">
    <property type="entry name" value="ATP_grasp_subdomain_1"/>
</dbReference>
<dbReference type="EC" id="6.2.1.5" evidence="7"/>
<dbReference type="GO" id="GO:0004775">
    <property type="term" value="F:succinate-CoA ligase (ADP-forming) activity"/>
    <property type="evidence" value="ECO:0007669"/>
    <property type="project" value="UniProtKB-UniRule"/>
</dbReference>
<comment type="subunit">
    <text evidence="7">Heterotetramer of two alpha and two beta subunits.</text>
</comment>
<dbReference type="FunFam" id="3.40.50.261:FF:000001">
    <property type="entry name" value="Succinate--CoA ligase [ADP-forming] subunit beta"/>
    <property type="match status" value="1"/>
</dbReference>
<comment type="similarity">
    <text evidence="1 7">Belongs to the succinate/malate CoA ligase beta subunit family.</text>
</comment>
<dbReference type="Pfam" id="PF08442">
    <property type="entry name" value="ATP-grasp_2"/>
    <property type="match status" value="1"/>
</dbReference>
<dbReference type="Pfam" id="PF00549">
    <property type="entry name" value="Ligase_CoA"/>
    <property type="match status" value="1"/>
</dbReference>
<sequence>MKLHEYQSKSVFAKYGVPIPKGRVAGIASEAKQIAEELGGRVVVKAQVLVGGRGKAGGIRLAKSPQEAEELTTHILAMNIKGMKVRKVLIDEAVTIVKEIYLGITNDRTRHCPVMMGSSEGGMEIEEVARKNPEKILKVAIDPLLGLRDYQARDLAVSMDLPKEYWKMFITIANGLWRAYQENDATLAEINPLVITADNRLLALDGKMVIDDNALYRHSDLSEARDQDEETPGEVEARKYGLSFIKLDGEIGCMVNGAGLAMATMDLIKFYGGSPANFLDIGGGAAAEKVASGLRIILSDPNVKAVLINIFGGITRGDEVARGILSAHQEAKSKVPMIVRLVGTNAEEGLRLLTNANFVMADTLVDAAQKAIAAAREGTK</sequence>
<dbReference type="NCBIfam" id="TIGR01016">
    <property type="entry name" value="sucCoAbeta"/>
    <property type="match status" value="1"/>
</dbReference>
<feature type="binding site" evidence="7">
    <location>
        <position position="191"/>
    </location>
    <ligand>
        <name>Mg(2+)</name>
        <dbReference type="ChEBI" id="CHEBI:18420"/>
    </ligand>
</feature>
<dbReference type="Gene3D" id="3.30.1490.20">
    <property type="entry name" value="ATP-grasp fold, A domain"/>
    <property type="match status" value="1"/>
</dbReference>
<dbReference type="InterPro" id="IPR017866">
    <property type="entry name" value="Succ-CoA_synthase_bsu_CS"/>
</dbReference>
<dbReference type="EMBL" id="DF967972">
    <property type="protein sequence ID" value="GAP14986.1"/>
    <property type="molecule type" value="Genomic_DNA"/>
</dbReference>
<dbReference type="Gene3D" id="3.30.470.20">
    <property type="entry name" value="ATP-grasp fold, B domain"/>
    <property type="match status" value="1"/>
</dbReference>
<gene>
    <name evidence="7" type="primary">sucC</name>
    <name evidence="10" type="ORF">LARV_02766</name>
</gene>
<comment type="pathway">
    <text evidence="7">Carbohydrate metabolism; tricarboxylic acid cycle; succinate from succinyl-CoA (ligase route): step 1/1.</text>
</comment>
<dbReference type="STRING" id="360412.LARV_02766"/>
<dbReference type="FunFam" id="3.30.470.20:FF:000002">
    <property type="entry name" value="Succinate--CoA ligase [ADP-forming] subunit beta"/>
    <property type="match status" value="1"/>
</dbReference>
<protein>
    <recommendedName>
        <fullName evidence="7">Succinate--CoA ligase [ADP-forming] subunit beta</fullName>
        <ecNumber evidence="7">6.2.1.5</ecNumber>
    </recommendedName>
    <alternativeName>
        <fullName evidence="7">Succinyl-CoA synthetase subunit beta</fullName>
        <shortName evidence="7">SCS-beta</shortName>
    </alternativeName>
</protein>
<dbReference type="GO" id="GO:0000287">
    <property type="term" value="F:magnesium ion binding"/>
    <property type="evidence" value="ECO:0007669"/>
    <property type="project" value="UniProtKB-UniRule"/>
</dbReference>
<proteinExistence type="inferred from homology"/>
<dbReference type="InterPro" id="IPR013650">
    <property type="entry name" value="ATP-grasp_succ-CoA_synth-type"/>
</dbReference>
<feature type="binding site" evidence="7">
    <location>
        <position position="45"/>
    </location>
    <ligand>
        <name>ATP</name>
        <dbReference type="ChEBI" id="CHEBI:30616"/>
    </ligand>
</feature>
<dbReference type="GO" id="GO:0006099">
    <property type="term" value="P:tricarboxylic acid cycle"/>
    <property type="evidence" value="ECO:0007669"/>
    <property type="project" value="UniProtKB-UniRule"/>
</dbReference>
<evidence type="ECO:0000256" key="4">
    <source>
        <dbReference type="ARBA" id="ARBA00022723"/>
    </source>
</evidence>
<keyword evidence="7 8" id="KW-0067">ATP-binding</keyword>
<keyword evidence="4 7" id="KW-0479">Metal-binding</keyword>
<evidence type="ECO:0000256" key="8">
    <source>
        <dbReference type="PROSITE-ProRule" id="PRU00409"/>
    </source>
</evidence>
<keyword evidence="6 7" id="KW-0460">Magnesium</keyword>
<dbReference type="PIRSF" id="PIRSF001554">
    <property type="entry name" value="SucCS_beta"/>
    <property type="match status" value="1"/>
</dbReference>
<evidence type="ECO:0000313" key="10">
    <source>
        <dbReference type="EMBL" id="GAP14986.1"/>
    </source>
</evidence>
<dbReference type="RefSeq" id="WP_075074196.1">
    <property type="nucleotide sequence ID" value="NZ_DF967972.1"/>
</dbReference>
<keyword evidence="11" id="KW-1185">Reference proteome</keyword>
<dbReference type="UniPathway" id="UPA00223">
    <property type="reaction ID" value="UER00999"/>
</dbReference>
<feature type="binding site" evidence="7">
    <location>
        <begin position="313"/>
        <end position="315"/>
    </location>
    <ligand>
        <name>substrate</name>
        <note>ligand shared with subunit alpha</note>
    </ligand>
</feature>
<dbReference type="GO" id="GO:0005829">
    <property type="term" value="C:cytosol"/>
    <property type="evidence" value="ECO:0007669"/>
    <property type="project" value="TreeGrafter"/>
</dbReference>
<feature type="binding site" evidence="7">
    <location>
        <position position="99"/>
    </location>
    <ligand>
        <name>ATP</name>
        <dbReference type="ChEBI" id="CHEBI:30616"/>
    </ligand>
</feature>
<organism evidence="10">
    <name type="scientific">Longilinea arvoryzae</name>
    <dbReference type="NCBI Taxonomy" id="360412"/>
    <lineage>
        <taxon>Bacteria</taxon>
        <taxon>Bacillati</taxon>
        <taxon>Chloroflexota</taxon>
        <taxon>Anaerolineae</taxon>
        <taxon>Anaerolineales</taxon>
        <taxon>Anaerolineaceae</taxon>
        <taxon>Longilinea</taxon>
    </lineage>
</organism>
<comment type="cofactor">
    <cofactor evidence="7">
        <name>Mg(2+)</name>
        <dbReference type="ChEBI" id="CHEBI:18420"/>
    </cofactor>
    <text evidence="7">Binds 1 Mg(2+) ion per subunit.</text>
</comment>
<dbReference type="InterPro" id="IPR005811">
    <property type="entry name" value="SUCC_ACL_C"/>
</dbReference>
<dbReference type="InterPro" id="IPR005809">
    <property type="entry name" value="Succ_CoA_ligase-like_bsu"/>
</dbReference>
<dbReference type="GO" id="GO:0005524">
    <property type="term" value="F:ATP binding"/>
    <property type="evidence" value="ECO:0007669"/>
    <property type="project" value="UniProtKB-UniRule"/>
</dbReference>
<feature type="domain" description="ATP-grasp" evidence="9">
    <location>
        <begin position="9"/>
        <end position="223"/>
    </location>
</feature>
<dbReference type="SUPFAM" id="SSF56059">
    <property type="entry name" value="Glutathione synthetase ATP-binding domain-like"/>
    <property type="match status" value="1"/>
</dbReference>
<dbReference type="OrthoDB" id="9802602at2"/>
<keyword evidence="5 7" id="KW-0547">Nucleotide-binding</keyword>
<evidence type="ECO:0000256" key="6">
    <source>
        <dbReference type="ARBA" id="ARBA00022842"/>
    </source>
</evidence>
<comment type="catalytic activity">
    <reaction evidence="7">
        <text>GTP + succinate + CoA = succinyl-CoA + GDP + phosphate</text>
        <dbReference type="Rhea" id="RHEA:22120"/>
        <dbReference type="ChEBI" id="CHEBI:30031"/>
        <dbReference type="ChEBI" id="CHEBI:37565"/>
        <dbReference type="ChEBI" id="CHEBI:43474"/>
        <dbReference type="ChEBI" id="CHEBI:57287"/>
        <dbReference type="ChEBI" id="CHEBI:57292"/>
        <dbReference type="ChEBI" id="CHEBI:58189"/>
    </reaction>
</comment>
<dbReference type="PROSITE" id="PS01217">
    <property type="entry name" value="SUCCINYL_COA_LIG_3"/>
    <property type="match status" value="1"/>
</dbReference>
<evidence type="ECO:0000259" key="9">
    <source>
        <dbReference type="PROSITE" id="PS50975"/>
    </source>
</evidence>
<dbReference type="Proteomes" id="UP000055060">
    <property type="component" value="Unassembled WGS sequence"/>
</dbReference>
<comment type="function">
    <text evidence="7">Succinyl-CoA synthetase functions in the citric acid cycle (TCA), coupling the hydrolysis of succinyl-CoA to the synthesis of either ATP or GTP and thus represents the only step of substrate-level phosphorylation in the TCA. The beta subunit provides nucleotide specificity of the enzyme and binds the substrate succinate, while the binding sites for coenzyme A and phosphate are found in the alpha subunit.</text>
</comment>
<dbReference type="GO" id="GO:0006104">
    <property type="term" value="P:succinyl-CoA metabolic process"/>
    <property type="evidence" value="ECO:0007669"/>
    <property type="project" value="TreeGrafter"/>
</dbReference>
<comment type="catalytic activity">
    <reaction evidence="7">
        <text>succinate + ATP + CoA = succinyl-CoA + ADP + phosphate</text>
        <dbReference type="Rhea" id="RHEA:17661"/>
        <dbReference type="ChEBI" id="CHEBI:30031"/>
        <dbReference type="ChEBI" id="CHEBI:30616"/>
        <dbReference type="ChEBI" id="CHEBI:43474"/>
        <dbReference type="ChEBI" id="CHEBI:57287"/>
        <dbReference type="ChEBI" id="CHEBI:57292"/>
        <dbReference type="ChEBI" id="CHEBI:456216"/>
        <dbReference type="EC" id="6.2.1.5"/>
    </reaction>
</comment>
<evidence type="ECO:0000256" key="2">
    <source>
        <dbReference type="ARBA" id="ARBA00022532"/>
    </source>
</evidence>
<reference evidence="10" key="1">
    <citation type="submission" date="2015-07" db="EMBL/GenBank/DDBJ databases">
        <title>Draft Genome Sequences of Anaerolinea thermolimosa IMO-1, Bellilinea caldifistulae GOMI-1, Leptolinea tardivitalis YMTK-2, Levilinea saccharolytica KIBI-1,Longilinea arvoryzae KOME-1, Previously Described as Members of the Anaerolineaceae (Chloroflexi).</title>
        <authorList>
            <person name="Sekiguchi Y."/>
            <person name="Ohashi A."/>
            <person name="Matsuura N."/>
            <person name="Tourlousse M.D."/>
        </authorList>
    </citation>
    <scope>NUCLEOTIDE SEQUENCE [LARGE SCALE GENOMIC DNA]</scope>
    <source>
        <strain evidence="10">KOME-1</strain>
    </source>
</reference>
<dbReference type="PROSITE" id="PS50975">
    <property type="entry name" value="ATP_GRASP"/>
    <property type="match status" value="1"/>
</dbReference>
<evidence type="ECO:0000256" key="1">
    <source>
        <dbReference type="ARBA" id="ARBA00009182"/>
    </source>
</evidence>
<evidence type="ECO:0000256" key="5">
    <source>
        <dbReference type="ARBA" id="ARBA00022741"/>
    </source>
</evidence>
<dbReference type="InterPro" id="IPR016102">
    <property type="entry name" value="Succinyl-CoA_synth-like"/>
</dbReference>
<feature type="binding site" evidence="7">
    <location>
        <position position="205"/>
    </location>
    <ligand>
        <name>Mg(2+)</name>
        <dbReference type="ChEBI" id="CHEBI:18420"/>
    </ligand>
</feature>
<dbReference type="GO" id="GO:0042709">
    <property type="term" value="C:succinate-CoA ligase complex"/>
    <property type="evidence" value="ECO:0007669"/>
    <property type="project" value="TreeGrafter"/>
</dbReference>
<evidence type="ECO:0000256" key="3">
    <source>
        <dbReference type="ARBA" id="ARBA00022598"/>
    </source>
</evidence>
<dbReference type="Gene3D" id="3.40.50.261">
    <property type="entry name" value="Succinyl-CoA synthetase domains"/>
    <property type="match status" value="1"/>
</dbReference>
<keyword evidence="3 7" id="KW-0436">Ligase</keyword>
<dbReference type="PANTHER" id="PTHR11815">
    <property type="entry name" value="SUCCINYL-COA SYNTHETASE BETA CHAIN"/>
    <property type="match status" value="1"/>
</dbReference>
<accession>A0A0S7BMP3</accession>